<gene>
    <name evidence="2" type="ORF">AAFF_G00067410</name>
</gene>
<evidence type="ECO:0000313" key="3">
    <source>
        <dbReference type="Proteomes" id="UP001221898"/>
    </source>
</evidence>
<proteinExistence type="predicted"/>
<dbReference type="AlphaFoldDB" id="A0AAD7T4G4"/>
<keyword evidence="3" id="KW-1185">Reference proteome</keyword>
<name>A0AAD7T4G4_9TELE</name>
<sequence>MQRGVTLPHRGGVPSTSPKESPPRGQTVPPPPLPGRALCHMVSPVLPLPGSFVPNLLNEGELQQLPCAGTALNPHHPSHNEMRCVNGPVFV</sequence>
<feature type="region of interest" description="Disordered" evidence="1">
    <location>
        <begin position="1"/>
        <end position="34"/>
    </location>
</feature>
<evidence type="ECO:0000256" key="1">
    <source>
        <dbReference type="SAM" id="MobiDB-lite"/>
    </source>
</evidence>
<evidence type="ECO:0000313" key="2">
    <source>
        <dbReference type="EMBL" id="KAJ8414143.1"/>
    </source>
</evidence>
<dbReference type="EMBL" id="JAINUG010000014">
    <property type="protein sequence ID" value="KAJ8414143.1"/>
    <property type="molecule type" value="Genomic_DNA"/>
</dbReference>
<dbReference type="Proteomes" id="UP001221898">
    <property type="component" value="Unassembled WGS sequence"/>
</dbReference>
<accession>A0AAD7T4G4</accession>
<comment type="caution">
    <text evidence="2">The sequence shown here is derived from an EMBL/GenBank/DDBJ whole genome shotgun (WGS) entry which is preliminary data.</text>
</comment>
<reference evidence="2" key="1">
    <citation type="journal article" date="2023" name="Science">
        <title>Genome structures resolve the early diversification of teleost fishes.</title>
        <authorList>
            <person name="Parey E."/>
            <person name="Louis A."/>
            <person name="Montfort J."/>
            <person name="Bouchez O."/>
            <person name="Roques C."/>
            <person name="Iampietro C."/>
            <person name="Lluch J."/>
            <person name="Castinel A."/>
            <person name="Donnadieu C."/>
            <person name="Desvignes T."/>
            <person name="Floi Bucao C."/>
            <person name="Jouanno E."/>
            <person name="Wen M."/>
            <person name="Mejri S."/>
            <person name="Dirks R."/>
            <person name="Jansen H."/>
            <person name="Henkel C."/>
            <person name="Chen W.J."/>
            <person name="Zahm M."/>
            <person name="Cabau C."/>
            <person name="Klopp C."/>
            <person name="Thompson A.W."/>
            <person name="Robinson-Rechavi M."/>
            <person name="Braasch I."/>
            <person name="Lecointre G."/>
            <person name="Bobe J."/>
            <person name="Postlethwait J.H."/>
            <person name="Berthelot C."/>
            <person name="Roest Crollius H."/>
            <person name="Guiguen Y."/>
        </authorList>
    </citation>
    <scope>NUCLEOTIDE SEQUENCE</scope>
    <source>
        <strain evidence="2">NC1722</strain>
    </source>
</reference>
<protein>
    <submittedName>
        <fullName evidence="2">Uncharacterized protein</fullName>
    </submittedName>
</protein>
<organism evidence="2 3">
    <name type="scientific">Aldrovandia affinis</name>
    <dbReference type="NCBI Taxonomy" id="143900"/>
    <lineage>
        <taxon>Eukaryota</taxon>
        <taxon>Metazoa</taxon>
        <taxon>Chordata</taxon>
        <taxon>Craniata</taxon>
        <taxon>Vertebrata</taxon>
        <taxon>Euteleostomi</taxon>
        <taxon>Actinopterygii</taxon>
        <taxon>Neopterygii</taxon>
        <taxon>Teleostei</taxon>
        <taxon>Notacanthiformes</taxon>
        <taxon>Halosauridae</taxon>
        <taxon>Aldrovandia</taxon>
    </lineage>
</organism>